<dbReference type="InterPro" id="IPR027291">
    <property type="entry name" value="Glyco_hydro_38_N_sf"/>
</dbReference>
<dbReference type="HOGENOM" id="CLU_003442_3_0_1"/>
<dbReference type="InterPro" id="IPR015341">
    <property type="entry name" value="Glyco_hydro_38_cen"/>
</dbReference>
<evidence type="ECO:0000256" key="2">
    <source>
        <dbReference type="ARBA" id="ARBA00023295"/>
    </source>
</evidence>
<keyword evidence="2" id="KW-0326">Glycosidase</keyword>
<keyword evidence="5" id="KW-1185">Reference proteome</keyword>
<dbReference type="Gene3D" id="3.20.110.10">
    <property type="entry name" value="Glycoside hydrolase 38, N terminal domain"/>
    <property type="match status" value="1"/>
</dbReference>
<dbReference type="SMART" id="SM00872">
    <property type="entry name" value="Alpha-mann_mid"/>
    <property type="match status" value="1"/>
</dbReference>
<dbReference type="GO" id="GO:0006013">
    <property type="term" value="P:mannose metabolic process"/>
    <property type="evidence" value="ECO:0007669"/>
    <property type="project" value="InterPro"/>
</dbReference>
<reference evidence="5" key="2">
    <citation type="submission" date="2015-01" db="EMBL/GenBank/DDBJ databases">
        <title>Evolutionary Origins and Diversification of the Mycorrhizal Mutualists.</title>
        <authorList>
            <consortium name="DOE Joint Genome Institute"/>
            <consortium name="Mycorrhizal Genomics Consortium"/>
            <person name="Kohler A."/>
            <person name="Kuo A."/>
            <person name="Nagy L.G."/>
            <person name="Floudas D."/>
            <person name="Copeland A."/>
            <person name="Barry K.W."/>
            <person name="Cichocki N."/>
            <person name="Veneault-Fourrey C."/>
            <person name="LaButti K."/>
            <person name="Lindquist E.A."/>
            <person name="Lipzen A."/>
            <person name="Lundell T."/>
            <person name="Morin E."/>
            <person name="Murat C."/>
            <person name="Riley R."/>
            <person name="Ohm R."/>
            <person name="Sun H."/>
            <person name="Tunlid A."/>
            <person name="Henrissat B."/>
            <person name="Grigoriev I.V."/>
            <person name="Hibbett D.S."/>
            <person name="Martin F."/>
        </authorList>
    </citation>
    <scope>NUCLEOTIDE SEQUENCE [LARGE SCALE GENOMIC DNA]</scope>
    <source>
        <strain evidence="5">ATCC 200175</strain>
    </source>
</reference>
<feature type="non-terminal residue" evidence="4">
    <location>
        <position position="1"/>
    </location>
</feature>
<organism evidence="4 5">
    <name type="scientific">Paxillus involutus ATCC 200175</name>
    <dbReference type="NCBI Taxonomy" id="664439"/>
    <lineage>
        <taxon>Eukaryota</taxon>
        <taxon>Fungi</taxon>
        <taxon>Dikarya</taxon>
        <taxon>Basidiomycota</taxon>
        <taxon>Agaricomycotina</taxon>
        <taxon>Agaricomycetes</taxon>
        <taxon>Agaricomycetidae</taxon>
        <taxon>Boletales</taxon>
        <taxon>Paxilineae</taxon>
        <taxon>Paxillaceae</taxon>
        <taxon>Paxillus</taxon>
    </lineage>
</organism>
<dbReference type="GO" id="GO:0004559">
    <property type="term" value="F:alpha-mannosidase activity"/>
    <property type="evidence" value="ECO:0007669"/>
    <property type="project" value="InterPro"/>
</dbReference>
<dbReference type="FunFam" id="3.20.110.10:FF:000002">
    <property type="entry name" value="alpha-mannosidase 2C1 isoform X1"/>
    <property type="match status" value="1"/>
</dbReference>
<dbReference type="GO" id="GO:0000329">
    <property type="term" value="C:fungal-type vacuole membrane"/>
    <property type="evidence" value="ECO:0007669"/>
    <property type="project" value="TreeGrafter"/>
</dbReference>
<evidence type="ECO:0000256" key="1">
    <source>
        <dbReference type="ARBA" id="ARBA00022801"/>
    </source>
</evidence>
<dbReference type="Gene3D" id="1.20.1270.50">
    <property type="entry name" value="Glycoside hydrolase family 38, central domain"/>
    <property type="match status" value="1"/>
</dbReference>
<dbReference type="Pfam" id="PF09261">
    <property type="entry name" value="Alpha-mann_mid"/>
    <property type="match status" value="1"/>
</dbReference>
<accession>A0A0C9TFI1</accession>
<dbReference type="FunFam" id="1.20.1270.50:FF:000004">
    <property type="entry name" value="alpha-mannosidase 2C1 isoform X1"/>
    <property type="match status" value="1"/>
</dbReference>
<dbReference type="PANTHER" id="PTHR46017:SF1">
    <property type="entry name" value="ALPHA-MANNOSIDASE 2C1"/>
    <property type="match status" value="1"/>
</dbReference>
<evidence type="ECO:0000313" key="4">
    <source>
        <dbReference type="EMBL" id="KIJ06021.1"/>
    </source>
</evidence>
<evidence type="ECO:0000259" key="3">
    <source>
        <dbReference type="SMART" id="SM00872"/>
    </source>
</evidence>
<gene>
    <name evidence="4" type="ORF">PAXINDRAFT_20760</name>
</gene>
<dbReference type="SUPFAM" id="SSF88688">
    <property type="entry name" value="Families 57/38 glycoside transferase middle domain"/>
    <property type="match status" value="1"/>
</dbReference>
<dbReference type="InterPro" id="IPR037094">
    <property type="entry name" value="Glyco_hydro_38_cen_sf"/>
</dbReference>
<dbReference type="InterPro" id="IPR011330">
    <property type="entry name" value="Glyco_hydro/deAcase_b/a-brl"/>
</dbReference>
<dbReference type="GO" id="GO:0009313">
    <property type="term" value="P:oligosaccharide catabolic process"/>
    <property type="evidence" value="ECO:0007669"/>
    <property type="project" value="TreeGrafter"/>
</dbReference>
<reference evidence="4 5" key="1">
    <citation type="submission" date="2014-06" db="EMBL/GenBank/DDBJ databases">
        <authorList>
            <consortium name="DOE Joint Genome Institute"/>
            <person name="Kuo A."/>
            <person name="Kohler A."/>
            <person name="Nagy L.G."/>
            <person name="Floudas D."/>
            <person name="Copeland A."/>
            <person name="Barry K.W."/>
            <person name="Cichocki N."/>
            <person name="Veneault-Fourrey C."/>
            <person name="LaButti K."/>
            <person name="Lindquist E.A."/>
            <person name="Lipzen A."/>
            <person name="Lundell T."/>
            <person name="Morin E."/>
            <person name="Murat C."/>
            <person name="Sun H."/>
            <person name="Tunlid A."/>
            <person name="Henrissat B."/>
            <person name="Grigoriev I.V."/>
            <person name="Hibbett D.S."/>
            <person name="Martin F."/>
            <person name="Nordberg H.P."/>
            <person name="Cantor M.N."/>
            <person name="Hua S.X."/>
        </authorList>
    </citation>
    <scope>NUCLEOTIDE SEQUENCE [LARGE SCALE GENOMIC DNA]</scope>
    <source>
        <strain evidence="4 5">ATCC 200175</strain>
    </source>
</reference>
<feature type="domain" description="Glycoside hydrolase family 38 central" evidence="3">
    <location>
        <begin position="508"/>
        <end position="590"/>
    </location>
</feature>
<protein>
    <submittedName>
        <fullName evidence="4">Glycoside hydrolase family 38 protein</fullName>
    </submittedName>
</protein>
<dbReference type="SUPFAM" id="SSF88713">
    <property type="entry name" value="Glycoside hydrolase/deacetylase"/>
    <property type="match status" value="1"/>
</dbReference>
<keyword evidence="1 4" id="KW-0378">Hydrolase</keyword>
<sequence length="692" mass="77523">MAHNHGCGHYPALNYGPGTKWIKNLTQSWLSTFLGGHFEDVNLSSVLFTHKVDGPEFVDLQVWSTPGLTKPLFKEAMSQTFKPAKKGDSFGPSCITGGYGGDRRVEHIIPREAVHRGTYEVVIESSCNGMFGVPWNGDTIAPPDMNRYFKLVSADLVVPNQDVWQLMWDFNTLRELVDTLPGNTALQNKALVTVNAIMNAFKTGDLENIKQMREIAEEVFGKDWQAKGAAIYDEGPKKAQIVGISYCHIDTAWLWPYHVTQQKTARSWSTQVDLMERYPEHRFACSQAQQFKWLEEQYPPLFKRIQEKVASGQFHLIGGAWVENDGNMPSRETLVRQFVYGQRYFESRFGQRCETAWLPDSFGLTAAYPQLIRDAGMKYFFTQKLSWNNVNVFPHSTFNWVGIDGTQVICHMTPVETYTAQATVGDVNKGITNHKNLESNDTALLVFGNGDGGGGALPKMLENVLANTHRELPPVSMGSTVEQFFEDIERESKEGSTLPVWRGELYLEFHRGTYTSHGSIKKGNRKSEISLQDVERLASLATLFQPKGRSYVYLKATIDDCWEKVLLNQFHDVLPGSAIGMVYNDAEQLYSEVRKDCQALLEEAFGVLLSGSVSLLGDVPSSQPFDLVAVNTMPFPRRDVIKIPVSAVSQSLIPQPVQMSADGKHAYVLLQAQENEMIARLTVLSADYTPAS</sequence>
<dbReference type="Pfam" id="PF01074">
    <property type="entry name" value="Glyco_hydro_38N"/>
    <property type="match status" value="1"/>
</dbReference>
<dbReference type="OrthoDB" id="10261055at2759"/>
<dbReference type="InterPro" id="IPR054723">
    <property type="entry name" value="Ams1-like_N"/>
</dbReference>
<dbReference type="AlphaFoldDB" id="A0A0C9TFI1"/>
<dbReference type="Proteomes" id="UP000053647">
    <property type="component" value="Unassembled WGS sequence"/>
</dbReference>
<dbReference type="InterPro" id="IPR028995">
    <property type="entry name" value="Glyco_hydro_57/38_cen_sf"/>
</dbReference>
<evidence type="ECO:0000313" key="5">
    <source>
        <dbReference type="Proteomes" id="UP000053647"/>
    </source>
</evidence>
<dbReference type="Pfam" id="PF22907">
    <property type="entry name" value="Ams1-like_1st"/>
    <property type="match status" value="1"/>
</dbReference>
<dbReference type="EMBL" id="KN820563">
    <property type="protein sequence ID" value="KIJ06021.1"/>
    <property type="molecule type" value="Genomic_DNA"/>
</dbReference>
<name>A0A0C9TFI1_PAXIN</name>
<dbReference type="InterPro" id="IPR000602">
    <property type="entry name" value="Glyco_hydro_38_N"/>
</dbReference>
<dbReference type="PANTHER" id="PTHR46017">
    <property type="entry name" value="ALPHA-MANNOSIDASE 2C1"/>
    <property type="match status" value="1"/>
</dbReference>
<proteinExistence type="predicted"/>